<evidence type="ECO:0000313" key="3">
    <source>
        <dbReference type="EMBL" id="BES89570.1"/>
    </source>
</evidence>
<dbReference type="InterPro" id="IPR013087">
    <property type="entry name" value="Znf_C2H2_type"/>
</dbReference>
<feature type="domain" description="C2H2-type" evidence="2">
    <location>
        <begin position="2"/>
        <end position="25"/>
    </location>
</feature>
<feature type="domain" description="C2H2-type" evidence="2">
    <location>
        <begin position="37"/>
        <end position="60"/>
    </location>
</feature>
<evidence type="ECO:0000313" key="4">
    <source>
        <dbReference type="Proteomes" id="UP001307889"/>
    </source>
</evidence>
<accession>A0ABN7ABD2</accession>
<dbReference type="EMBL" id="AP028909">
    <property type="protein sequence ID" value="BES89570.1"/>
    <property type="molecule type" value="Genomic_DNA"/>
</dbReference>
<dbReference type="PANTHER" id="PTHR33936">
    <property type="entry name" value="PROTEIN CBG17840"/>
    <property type="match status" value="1"/>
</dbReference>
<proteinExistence type="predicted"/>
<feature type="region of interest" description="Disordered" evidence="1">
    <location>
        <begin position="777"/>
        <end position="797"/>
    </location>
</feature>
<evidence type="ECO:0000256" key="1">
    <source>
        <dbReference type="SAM" id="MobiDB-lite"/>
    </source>
</evidence>
<evidence type="ECO:0000259" key="2">
    <source>
        <dbReference type="SMART" id="SM00355"/>
    </source>
</evidence>
<sequence length="816" mass="93209">MFECEHCHYQTEFKNNMRKHLLARHVPKPRKPNAKYVRCALCEFDSPTRPDVVKHYFDVHGIKCEVKHINFDSMASFELWKDEIEMNGKAHYVSRRGARSRGNFTYQTYYCHRDGCYEAKGKGKRNVKKMGSIKINGCCPSQINFKSCISTGEVSINFIADHAGHGNDIEKLPIRKAEKKQLAERLAAGETFDKIINNVRETIISNDSLERIHLITRQDLANTVRDFKLNRDVLRRQGIASKVESCISEMEKSGNTVKFYKPQGVNLPENPSLSVTDFVLIFANDEQIELLREYGSDLIWFEGTYGPNRDCFKLTTLLTVDDSKKGVPCCFMLSNRWDTFMMALLTGVIMNAVGGVIQTTTFMSDLTDEYYNGWCTVMPTPMFRLFCSWHVTKIWEEKALQTIPDEDEAAVSFQRLIGIQCHPNEFEFPLLLEAEIDRLKANPSTEEFGNFVESEFSSNVRRWAHCYRKYCRVHTNASLESMHNTLHHVYVGEKKTRRLDKAIAALIKYVQDLLFQQVVSLNQVSASKKSMAIRKRHSSALEMSLDSVTKTTLGWSVACESSIGAYEVVLNSEVCDCSLRCEMCNCCIHYYRCNCLDCAIKWNMCKHIHLVVLYEQQQQQPSNTFIIADLEEEAMEEGEGMIEVEVEEVIDDRGRNGVQLKVEAGMDDVLIDEQDDELDDSGEAVIVESGGQEVLEDDDELMENGAEEVLEDWVEDGMNDRVEEMLDDGAEEVIENEAEVVLEDEADVALEDEEVIVFLQNYDETTSDHEPEATIIFDDLPNGTDVDENSETTKQKMDEIYTKIRSEINSLDGLES</sequence>
<dbReference type="SMART" id="SM00355">
    <property type="entry name" value="ZnF_C2H2"/>
    <property type="match status" value="2"/>
</dbReference>
<organism evidence="3 4">
    <name type="scientific">Nesidiocoris tenuis</name>
    <dbReference type="NCBI Taxonomy" id="355587"/>
    <lineage>
        <taxon>Eukaryota</taxon>
        <taxon>Metazoa</taxon>
        <taxon>Ecdysozoa</taxon>
        <taxon>Arthropoda</taxon>
        <taxon>Hexapoda</taxon>
        <taxon>Insecta</taxon>
        <taxon>Pterygota</taxon>
        <taxon>Neoptera</taxon>
        <taxon>Paraneoptera</taxon>
        <taxon>Hemiptera</taxon>
        <taxon>Heteroptera</taxon>
        <taxon>Panheteroptera</taxon>
        <taxon>Cimicomorpha</taxon>
        <taxon>Miridae</taxon>
        <taxon>Dicyphina</taxon>
        <taxon>Nesidiocoris</taxon>
    </lineage>
</organism>
<reference evidence="3 4" key="1">
    <citation type="submission" date="2023-09" db="EMBL/GenBank/DDBJ databases">
        <title>Nesidiocoris tenuis whole genome shotgun sequence.</title>
        <authorList>
            <person name="Shibata T."/>
            <person name="Shimoda M."/>
            <person name="Kobayashi T."/>
            <person name="Uehara T."/>
        </authorList>
    </citation>
    <scope>NUCLEOTIDE SEQUENCE [LARGE SCALE GENOMIC DNA]</scope>
    <source>
        <strain evidence="3 4">Japan</strain>
    </source>
</reference>
<dbReference type="Gene3D" id="3.30.160.60">
    <property type="entry name" value="Classic Zinc Finger"/>
    <property type="match status" value="1"/>
</dbReference>
<keyword evidence="4" id="KW-1185">Reference proteome</keyword>
<dbReference type="PANTHER" id="PTHR33936:SF24">
    <property type="entry name" value="C2H2-TYPE DOMAIN-CONTAINING PROTEIN"/>
    <property type="match status" value="1"/>
</dbReference>
<protein>
    <submittedName>
        <fullName evidence="3">Zinc finger protein</fullName>
    </submittedName>
</protein>
<dbReference type="InterPro" id="IPR052797">
    <property type="entry name" value="RegFact_GeneExpr_CellDeath"/>
</dbReference>
<gene>
    <name evidence="3" type="ORF">NTJ_02377</name>
</gene>
<dbReference type="Proteomes" id="UP001307889">
    <property type="component" value="Chromosome 1"/>
</dbReference>
<name>A0ABN7ABD2_9HEMI</name>